<dbReference type="InterPro" id="IPR037232">
    <property type="entry name" value="NADH_quin_OxRdtase_su_C/D-like"/>
</dbReference>
<accession>L9XQ29</accession>
<dbReference type="Gene3D" id="3.30.460.80">
    <property type="entry name" value="NADH:ubiquinone oxidoreductase, 30kDa subunit"/>
    <property type="match status" value="1"/>
</dbReference>
<dbReference type="AlphaFoldDB" id="L9XQ29"/>
<dbReference type="GO" id="GO:0016651">
    <property type="term" value="F:oxidoreductase activity, acting on NAD(P)H"/>
    <property type="evidence" value="ECO:0007669"/>
    <property type="project" value="InterPro"/>
</dbReference>
<evidence type="ECO:0000313" key="6">
    <source>
        <dbReference type="Proteomes" id="UP000011613"/>
    </source>
</evidence>
<dbReference type="GO" id="GO:0008137">
    <property type="term" value="F:NADH dehydrogenase (ubiquinone) activity"/>
    <property type="evidence" value="ECO:0007669"/>
    <property type="project" value="InterPro"/>
</dbReference>
<proteinExistence type="inferred from homology"/>
<comment type="caution">
    <text evidence="5">The sequence shown here is derived from an EMBL/GenBank/DDBJ whole genome shotgun (WGS) entry which is preliminary data.</text>
</comment>
<reference evidence="5 6" key="1">
    <citation type="journal article" date="2014" name="PLoS Genet.">
        <title>Phylogenetically driven sequencing of extremely halophilic archaea reveals strategies for static and dynamic osmo-response.</title>
        <authorList>
            <person name="Becker E.A."/>
            <person name="Seitzer P.M."/>
            <person name="Tritt A."/>
            <person name="Larsen D."/>
            <person name="Krusor M."/>
            <person name="Yao A.I."/>
            <person name="Wu D."/>
            <person name="Madern D."/>
            <person name="Eisen J.A."/>
            <person name="Darling A.E."/>
            <person name="Facciotti M.T."/>
        </authorList>
    </citation>
    <scope>NUCLEOTIDE SEQUENCE [LARGE SCALE GENOMIC DNA]</scope>
    <source>
        <strain evidence="5 6">SP2</strain>
    </source>
</reference>
<protein>
    <submittedName>
        <fullName evidence="5">NAD(P)H-quinone oxidoreductase subunit H</fullName>
    </submittedName>
</protein>
<comment type="similarity">
    <text evidence="1">Belongs to the complex I 30 kDa subunit family.</text>
</comment>
<feature type="domain" description="NADH:ubiquinone oxidoreductase 30kDa subunit" evidence="4">
    <location>
        <begin position="50"/>
        <end position="151"/>
    </location>
</feature>
<sequence length="152" mass="17830">MSETPQRERPSIDPEYDHLRKESVDEATLEELLSEYVLGRDDHENAPAFVIRPTDVQEVLRVLREEAGFDHLSCITSQEYEDRFESILHLTKYDRRTHEVSLVVQLPRDDPVCQSAEPVFRTADWHEREAYDLVGIEYEGHPDLRRILLPES</sequence>
<dbReference type="RefSeq" id="WP_005581414.1">
    <property type="nucleotide sequence ID" value="NZ_AOIC01000122.1"/>
</dbReference>
<dbReference type="EMBL" id="AOIC01000122">
    <property type="protein sequence ID" value="ELY62723.1"/>
    <property type="molecule type" value="Genomic_DNA"/>
</dbReference>
<dbReference type="PANTHER" id="PTHR10884">
    <property type="entry name" value="NADH DEHYDROGENASE UBIQUINONE IRON-SULFUR PROTEIN 3"/>
    <property type="match status" value="1"/>
</dbReference>
<evidence type="ECO:0000256" key="3">
    <source>
        <dbReference type="SAM" id="MobiDB-lite"/>
    </source>
</evidence>
<dbReference type="InterPro" id="IPR020396">
    <property type="entry name" value="NADH_UbQ_OxRdtase_CS"/>
</dbReference>
<feature type="non-terminal residue" evidence="5">
    <location>
        <position position="152"/>
    </location>
</feature>
<dbReference type="InterPro" id="IPR001268">
    <property type="entry name" value="NADH_UbQ_OxRdtase_30kDa_su"/>
</dbReference>
<feature type="region of interest" description="Disordered" evidence="3">
    <location>
        <begin position="1"/>
        <end position="21"/>
    </location>
</feature>
<keyword evidence="2" id="KW-0813">Transport</keyword>
<evidence type="ECO:0000256" key="2">
    <source>
        <dbReference type="ARBA" id="ARBA00022448"/>
    </source>
</evidence>
<name>L9XQ29_NATGS</name>
<organism evidence="5 6">
    <name type="scientific">Natronobacterium gregoryi (strain ATCC 43098 / DSM 3393 / CCM 3738 / CIP 104747 / IAM 13177 / JCM 8860 / NBRC 102187 / NCIMB 2189 / SP2)</name>
    <dbReference type="NCBI Taxonomy" id="797304"/>
    <lineage>
        <taxon>Archaea</taxon>
        <taxon>Methanobacteriati</taxon>
        <taxon>Methanobacteriota</taxon>
        <taxon>Stenosarchaea group</taxon>
        <taxon>Halobacteria</taxon>
        <taxon>Halobacteriales</taxon>
        <taxon>Natrialbaceae</taxon>
        <taxon>Natronobacterium</taxon>
    </lineage>
</organism>
<dbReference type="Proteomes" id="UP000011613">
    <property type="component" value="Unassembled WGS sequence"/>
</dbReference>
<dbReference type="Pfam" id="PF00329">
    <property type="entry name" value="Complex1_30kDa"/>
    <property type="match status" value="1"/>
</dbReference>
<evidence type="ECO:0000256" key="1">
    <source>
        <dbReference type="ARBA" id="ARBA00007569"/>
    </source>
</evidence>
<dbReference type="PANTHER" id="PTHR10884:SF14">
    <property type="entry name" value="NADH DEHYDROGENASE [UBIQUINONE] IRON-SULFUR PROTEIN 3, MITOCHONDRIAL"/>
    <property type="match status" value="1"/>
</dbReference>
<dbReference type="SUPFAM" id="SSF143243">
    <property type="entry name" value="Nqo5-like"/>
    <property type="match status" value="1"/>
</dbReference>
<dbReference type="PROSITE" id="PS00542">
    <property type="entry name" value="COMPLEX1_30K"/>
    <property type="match status" value="1"/>
</dbReference>
<evidence type="ECO:0000313" key="5">
    <source>
        <dbReference type="EMBL" id="ELY62723.1"/>
    </source>
</evidence>
<evidence type="ECO:0000259" key="4">
    <source>
        <dbReference type="Pfam" id="PF00329"/>
    </source>
</evidence>
<gene>
    <name evidence="5" type="ORF">C490_17462</name>
</gene>